<dbReference type="EMBL" id="LN483074">
    <property type="protein sequence ID" value="CEA01467.1"/>
    <property type="molecule type" value="Genomic_DNA"/>
</dbReference>
<keyword evidence="6 11" id="KW-0808">Transferase</keyword>
<comment type="function">
    <text evidence="11">Catalyzes the transfer of the alpha-amino group from S-adenosyl-L-methionine (SAM) to 7-keto-8-aminopelargonic acid (KAPA) to form 7,8-diaminopelargonic acid (DAPA). It is the only aminotransferase known to utilize SAM as an amino donor.</text>
</comment>
<evidence type="ECO:0000256" key="7">
    <source>
        <dbReference type="ARBA" id="ARBA00022691"/>
    </source>
</evidence>
<dbReference type="EC" id="2.6.1.62" evidence="11"/>
<organism evidence="12">
    <name type="scientific">Metalysinibacillus saudimassiliensis</name>
    <dbReference type="NCBI Taxonomy" id="1461583"/>
    <lineage>
        <taxon>Bacteria</taxon>
        <taxon>Bacillati</taxon>
        <taxon>Bacillota</taxon>
        <taxon>Bacilli</taxon>
        <taxon>Bacillales</taxon>
        <taxon>Caryophanaceae</taxon>
        <taxon>Metalysinibacillus</taxon>
    </lineage>
</organism>
<dbReference type="InterPro" id="IPR015422">
    <property type="entry name" value="PyrdxlP-dep_Trfase_small"/>
</dbReference>
<evidence type="ECO:0000256" key="6">
    <source>
        <dbReference type="ARBA" id="ARBA00022679"/>
    </source>
</evidence>
<dbReference type="PROSITE" id="PS00600">
    <property type="entry name" value="AA_TRANSFER_CLASS_3"/>
    <property type="match status" value="1"/>
</dbReference>
<dbReference type="GO" id="GO:0004015">
    <property type="term" value="F:adenosylmethionine-8-amino-7-oxononanoate transaminase activity"/>
    <property type="evidence" value="ECO:0007669"/>
    <property type="project" value="UniProtKB-UniRule"/>
</dbReference>
<feature type="binding site" evidence="11">
    <location>
        <position position="158"/>
    </location>
    <ligand>
        <name>substrate</name>
    </ligand>
</feature>
<dbReference type="InterPro" id="IPR015421">
    <property type="entry name" value="PyrdxlP-dep_Trfase_major"/>
</dbReference>
<feature type="binding site" evidence="11">
    <location>
        <position position="264"/>
    </location>
    <ligand>
        <name>pyridoxal 5'-phosphate</name>
        <dbReference type="ChEBI" id="CHEBI:597326"/>
    </ligand>
</feature>
<dbReference type="Gene3D" id="3.90.1150.10">
    <property type="entry name" value="Aspartate Aminotransferase, domain 1"/>
    <property type="match status" value="1"/>
</dbReference>
<protein>
    <recommendedName>
        <fullName evidence="11">Adenosylmethionine-8-amino-7-oxononanoate aminotransferase</fullName>
        <ecNumber evidence="11">2.6.1.62</ecNumber>
    </recommendedName>
    <alternativeName>
        <fullName evidence="11">7,8-diamino-pelargonic acid aminotransferase</fullName>
        <shortName evidence="11">DAPA AT</shortName>
        <shortName evidence="11">DAPA aminotransferase</shortName>
    </alternativeName>
    <alternativeName>
        <fullName evidence="11">7,8-diaminononanoate synthase</fullName>
        <shortName evidence="11">DANS</shortName>
    </alternativeName>
    <alternativeName>
        <fullName evidence="11">Diaminopelargonic acid synthase</fullName>
    </alternativeName>
</protein>
<dbReference type="PANTHER" id="PTHR42684:SF17">
    <property type="entry name" value="ADENOSYLMETHIONINE-8-AMINO-7-OXONONANOATE AMINOTRANSFERASE"/>
    <property type="match status" value="1"/>
</dbReference>
<keyword evidence="7 11" id="KW-0949">S-adenosyl-L-methionine</keyword>
<dbReference type="AlphaFoldDB" id="A0A078M7V2"/>
<feature type="binding site" evidence="11">
    <location>
        <position position="65"/>
    </location>
    <ligand>
        <name>substrate</name>
    </ligand>
</feature>
<keyword evidence="8 11" id="KW-0093">Biotin biosynthesis</keyword>
<comment type="similarity">
    <text evidence="10 11">Belongs to the class-III pyridoxal-phosphate-dependent aminotransferase family. BioA subfamily.</text>
</comment>
<evidence type="ECO:0000256" key="10">
    <source>
        <dbReference type="ARBA" id="ARBA00060970"/>
    </source>
</evidence>
<feature type="binding site" evidence="11">
    <location>
        <begin position="329"/>
        <end position="330"/>
    </location>
    <ligand>
        <name>pyridoxal 5'-phosphate</name>
        <dbReference type="ChEBI" id="CHEBI:597326"/>
    </ligand>
</feature>
<comment type="catalytic activity">
    <reaction evidence="11">
        <text>(8S)-8-amino-7-oxononanoate + S-adenosyl-L-methionine = S-adenosyl-4-methylsulfanyl-2-oxobutanoate + (7R,8S)-7,8-diammoniononanoate</text>
        <dbReference type="Rhea" id="RHEA:16861"/>
        <dbReference type="ChEBI" id="CHEBI:16490"/>
        <dbReference type="ChEBI" id="CHEBI:59789"/>
        <dbReference type="ChEBI" id="CHEBI:149468"/>
        <dbReference type="ChEBI" id="CHEBI:149469"/>
        <dbReference type="EC" id="2.6.1.62"/>
    </reaction>
</comment>
<proteinExistence type="inferred from homology"/>
<keyword evidence="4 11" id="KW-0963">Cytoplasm</keyword>
<dbReference type="HOGENOM" id="CLU_016922_4_3_9"/>
<dbReference type="NCBIfam" id="NF004624">
    <property type="entry name" value="PRK05964.1"/>
    <property type="match status" value="1"/>
</dbReference>
<dbReference type="FunFam" id="3.40.640.10:FF:000078">
    <property type="entry name" value="Adenosylmethionine-8-amino-7-oxononanoate aminotransferase"/>
    <property type="match status" value="1"/>
</dbReference>
<dbReference type="UniPathway" id="UPA00078">
    <property type="reaction ID" value="UER00160"/>
</dbReference>
<feature type="binding site" evidence="11">
    <location>
        <begin position="125"/>
        <end position="126"/>
    </location>
    <ligand>
        <name>pyridoxal 5'-phosphate</name>
        <dbReference type="ChEBI" id="CHEBI:597326"/>
    </ligand>
</feature>
<dbReference type="Gene3D" id="3.40.640.10">
    <property type="entry name" value="Type I PLP-dependent aspartate aminotransferase-like (Major domain)"/>
    <property type="match status" value="1"/>
</dbReference>
<dbReference type="NCBIfam" id="TIGR00508">
    <property type="entry name" value="bioA"/>
    <property type="match status" value="1"/>
</dbReference>
<evidence type="ECO:0000256" key="1">
    <source>
        <dbReference type="ARBA" id="ARBA00001933"/>
    </source>
</evidence>
<feature type="site" description="Participates in the substrate recognition with KAPA and in a stacking interaction with the adenine ring of SAM" evidence="11">
    <location>
        <position position="28"/>
    </location>
</feature>
<feature type="modified residue" description="N6-(pyridoxal phosphate)lysine" evidence="11">
    <location>
        <position position="293"/>
    </location>
</feature>
<accession>A0A078M7V2</accession>
<name>A0A078M7V2_9BACL</name>
<dbReference type="InterPro" id="IPR015424">
    <property type="entry name" value="PyrdxlP-dep_Trfase"/>
</dbReference>
<dbReference type="InterPro" id="IPR005815">
    <property type="entry name" value="BioA"/>
</dbReference>
<feature type="binding site" evidence="11">
    <location>
        <position position="328"/>
    </location>
    <ligand>
        <name>substrate</name>
    </ligand>
</feature>
<dbReference type="PATRIC" id="fig|1461583.4.peg.877"/>
<dbReference type="PANTHER" id="PTHR42684">
    <property type="entry name" value="ADENOSYLMETHIONINE-8-AMINO-7-OXONONANOATE AMINOTRANSFERASE"/>
    <property type="match status" value="1"/>
</dbReference>
<evidence type="ECO:0000256" key="4">
    <source>
        <dbReference type="ARBA" id="ARBA00022490"/>
    </source>
</evidence>
<evidence type="ECO:0000256" key="5">
    <source>
        <dbReference type="ARBA" id="ARBA00022576"/>
    </source>
</evidence>
<feature type="binding site" evidence="11">
    <location>
        <position position="424"/>
    </location>
    <ligand>
        <name>substrate</name>
    </ligand>
</feature>
<evidence type="ECO:0000256" key="9">
    <source>
        <dbReference type="ARBA" id="ARBA00022898"/>
    </source>
</evidence>
<dbReference type="GO" id="GO:0030170">
    <property type="term" value="F:pyridoxal phosphate binding"/>
    <property type="evidence" value="ECO:0007669"/>
    <property type="project" value="UniProtKB-UniRule"/>
</dbReference>
<dbReference type="GO" id="GO:0009102">
    <property type="term" value="P:biotin biosynthetic process"/>
    <property type="evidence" value="ECO:0007669"/>
    <property type="project" value="UniProtKB-UniRule"/>
</dbReference>
<feature type="binding site" evidence="11">
    <location>
        <position position="293"/>
    </location>
    <ligand>
        <name>substrate</name>
    </ligand>
</feature>
<sequence length="467" mass="52709">MNCTTQLLANEQMTDLQKRDLAHVWHPCAQMKDYEKFPPKVITKGEGVWLYDEKGKRYLDAVSSWWVNLFGHANPRISKVLAEQATTLEHTIFANFTHKPAIEVAERLVRLTPPGLEKVFFADNGSAAIEAALKMSFQYHAQTNKKHKKRFLALTNAYHGETIGALSVGGVDLYNEVYTPLLLDTVRSQGPDCYRCPFNDKPESCSAQCIQYVEQDLAEHHEELTAIIIEPLIQAAAGMKMYPALYLTKLKALCEKYDVHFIADEVAVGFGRTGTLFACEQAGVTPDFMCLSKGITAGYLPLSVVMTTNEVYDAFYDDYGTMKAFLHSHSYTGNTLACRIAQEVLTIFEEENYMEVVKEKAALLNQKARAAFEHLPYVGEYRQTGMVGAIEMVANKMTKEDLPSEERIGYQIYKRALDKGLLIRPLGNIIYFMPPYSITEEEMDFMIATTKETVEQFFAERGATYEG</sequence>
<dbReference type="InterPro" id="IPR005814">
    <property type="entry name" value="Aminotrans_3"/>
</dbReference>
<comment type="subcellular location">
    <subcellularLocation>
        <location evidence="2 11">Cytoplasm</location>
    </subcellularLocation>
</comment>
<dbReference type="Pfam" id="PF00202">
    <property type="entry name" value="Aminotran_3"/>
    <property type="match status" value="1"/>
</dbReference>
<dbReference type="GO" id="GO:0005737">
    <property type="term" value="C:cytoplasm"/>
    <property type="evidence" value="ECO:0007669"/>
    <property type="project" value="UniProtKB-SubCell"/>
</dbReference>
<comment type="pathway">
    <text evidence="11">Cofactor biosynthesis; biotin biosynthesis; 7,8-diaminononanoate from 8-amino-7-oxononanoate (SAM route): step 1/1.</text>
</comment>
<comment type="cofactor">
    <cofactor evidence="1 11">
        <name>pyridoxal 5'-phosphate</name>
        <dbReference type="ChEBI" id="CHEBI:597326"/>
    </cofactor>
</comment>
<reference evidence="12" key="1">
    <citation type="submission" date="2014-07" db="EMBL/GenBank/DDBJ databases">
        <authorList>
            <person name="Urmite Genomes Urmite Genomes"/>
        </authorList>
    </citation>
    <scope>NUCLEOTIDE SEQUENCE</scope>
    <source>
        <strain evidence="12">13S34_air</strain>
    </source>
</reference>
<dbReference type="SUPFAM" id="SSF53383">
    <property type="entry name" value="PLP-dependent transferases"/>
    <property type="match status" value="1"/>
</dbReference>
<evidence type="ECO:0000256" key="11">
    <source>
        <dbReference type="HAMAP-Rule" id="MF_00834"/>
    </source>
</evidence>
<dbReference type="CDD" id="cd00610">
    <property type="entry name" value="OAT_like"/>
    <property type="match status" value="1"/>
</dbReference>
<dbReference type="InterPro" id="IPR049704">
    <property type="entry name" value="Aminotrans_3_PPA_site"/>
</dbReference>
<gene>
    <name evidence="11 12" type="primary">bioA</name>
    <name evidence="12" type="ORF">BN1050_00916</name>
</gene>
<keyword evidence="5 11" id="KW-0032">Aminotransferase</keyword>
<evidence type="ECO:0000256" key="3">
    <source>
        <dbReference type="ARBA" id="ARBA00011738"/>
    </source>
</evidence>
<comment type="subunit">
    <text evidence="3 11">Homodimer.</text>
</comment>
<evidence type="ECO:0000256" key="8">
    <source>
        <dbReference type="ARBA" id="ARBA00022756"/>
    </source>
</evidence>
<evidence type="ECO:0000313" key="12">
    <source>
        <dbReference type="EMBL" id="CEA01467.1"/>
    </source>
</evidence>
<keyword evidence="9 11" id="KW-0663">Pyridoxal phosphate</keyword>
<dbReference type="HAMAP" id="MF_00834">
    <property type="entry name" value="BioA"/>
    <property type="match status" value="1"/>
</dbReference>
<evidence type="ECO:0000256" key="2">
    <source>
        <dbReference type="ARBA" id="ARBA00004496"/>
    </source>
</evidence>